<gene>
    <name evidence="1" type="ORF">AGLY_015203</name>
</gene>
<evidence type="ECO:0000313" key="2">
    <source>
        <dbReference type="Proteomes" id="UP000475862"/>
    </source>
</evidence>
<keyword evidence="2" id="KW-1185">Reference proteome</keyword>
<organism evidence="1 2">
    <name type="scientific">Aphis glycines</name>
    <name type="common">Soybean aphid</name>
    <dbReference type="NCBI Taxonomy" id="307491"/>
    <lineage>
        <taxon>Eukaryota</taxon>
        <taxon>Metazoa</taxon>
        <taxon>Ecdysozoa</taxon>
        <taxon>Arthropoda</taxon>
        <taxon>Hexapoda</taxon>
        <taxon>Insecta</taxon>
        <taxon>Pterygota</taxon>
        <taxon>Neoptera</taxon>
        <taxon>Paraneoptera</taxon>
        <taxon>Hemiptera</taxon>
        <taxon>Sternorrhyncha</taxon>
        <taxon>Aphidomorpha</taxon>
        <taxon>Aphidoidea</taxon>
        <taxon>Aphididae</taxon>
        <taxon>Aphidini</taxon>
        <taxon>Aphis</taxon>
        <taxon>Aphis</taxon>
    </lineage>
</organism>
<dbReference type="Proteomes" id="UP000475862">
    <property type="component" value="Unassembled WGS sequence"/>
</dbReference>
<protein>
    <submittedName>
        <fullName evidence="1">Uncharacterized protein</fullName>
    </submittedName>
</protein>
<sequence>MSIVDQNVVQEYAIIDGLLVVIVVLSKPLKNKALKSIHSRATNLAITHFLVSYAHEIKTYEAKHFTVGTYKINYLKQFANDIDINCDMPENIGGVVEKSSILLLLIRSQQKIKMYFVTFGPFKIPTRSNLLLKTVETTLKVAVEESFFLSKNGCHSRKREEEVVVFKPHN</sequence>
<reference evidence="1 2" key="1">
    <citation type="submission" date="2019-08" db="EMBL/GenBank/DDBJ databases">
        <title>The genome of the soybean aphid Biotype 1, its phylome, world population structure and adaptation to the North American continent.</title>
        <authorList>
            <person name="Giordano R."/>
            <person name="Donthu R.K."/>
            <person name="Hernandez A.G."/>
            <person name="Wright C.L."/>
            <person name="Zimin A.V."/>
        </authorList>
    </citation>
    <scope>NUCLEOTIDE SEQUENCE [LARGE SCALE GENOMIC DNA]</scope>
    <source>
        <tissue evidence="1">Whole aphids</tissue>
    </source>
</reference>
<dbReference type="AlphaFoldDB" id="A0A6G0T153"/>
<dbReference type="EMBL" id="VYZN01000069">
    <property type="protein sequence ID" value="KAE9524366.1"/>
    <property type="molecule type" value="Genomic_DNA"/>
</dbReference>
<name>A0A6G0T153_APHGL</name>
<proteinExistence type="predicted"/>
<evidence type="ECO:0000313" key="1">
    <source>
        <dbReference type="EMBL" id="KAE9524366.1"/>
    </source>
</evidence>
<comment type="caution">
    <text evidence="1">The sequence shown here is derived from an EMBL/GenBank/DDBJ whole genome shotgun (WGS) entry which is preliminary data.</text>
</comment>
<accession>A0A6G0T153</accession>